<protein>
    <submittedName>
        <fullName evidence="3">Stress responsive A/B Barrel domain protein</fullName>
    </submittedName>
</protein>
<feature type="domain" description="Stress-response A/B barrel" evidence="2">
    <location>
        <begin position="1"/>
        <end position="83"/>
    </location>
</feature>
<keyword evidence="4" id="KW-1185">Reference proteome</keyword>
<dbReference type="InterPro" id="IPR013097">
    <property type="entry name" value="Dabb"/>
</dbReference>
<dbReference type="KEGG" id="jag:GJA_3441"/>
<evidence type="ECO:0000259" key="2">
    <source>
        <dbReference type="PROSITE" id="PS51502"/>
    </source>
</evidence>
<dbReference type="InterPro" id="IPR044662">
    <property type="entry name" value="HS1/DABB1-like"/>
</dbReference>
<dbReference type="AlphaFoldDB" id="W0V9N7"/>
<organism evidence="3 4">
    <name type="scientific">Janthinobacterium agaricidamnosum NBRC 102515 = DSM 9628</name>
    <dbReference type="NCBI Taxonomy" id="1349767"/>
    <lineage>
        <taxon>Bacteria</taxon>
        <taxon>Pseudomonadati</taxon>
        <taxon>Pseudomonadota</taxon>
        <taxon>Betaproteobacteria</taxon>
        <taxon>Burkholderiales</taxon>
        <taxon>Oxalobacteraceae</taxon>
        <taxon>Janthinobacterium</taxon>
    </lineage>
</organism>
<dbReference type="InterPro" id="IPR011008">
    <property type="entry name" value="Dimeric_a/b-barrel"/>
</dbReference>
<evidence type="ECO:0000313" key="3">
    <source>
        <dbReference type="EMBL" id="CDG84058.1"/>
    </source>
</evidence>
<evidence type="ECO:0000256" key="1">
    <source>
        <dbReference type="ARBA" id="ARBA00011738"/>
    </source>
</evidence>
<evidence type="ECO:0000313" key="4">
    <source>
        <dbReference type="Proteomes" id="UP000027604"/>
    </source>
</evidence>
<dbReference type="HOGENOM" id="CLU_080664_4_2_4"/>
<dbReference type="PANTHER" id="PTHR33178:SF10">
    <property type="entry name" value="STRESS-RESPONSE A_B BARREL DOMAIN-CONTAINING PROTEIN"/>
    <property type="match status" value="1"/>
</dbReference>
<dbReference type="Proteomes" id="UP000027604">
    <property type="component" value="Chromosome I"/>
</dbReference>
<accession>W0V9N7</accession>
<dbReference type="EMBL" id="HG322949">
    <property type="protein sequence ID" value="CDG84058.1"/>
    <property type="molecule type" value="Genomic_DNA"/>
</dbReference>
<dbReference type="Pfam" id="PF07876">
    <property type="entry name" value="Dabb"/>
    <property type="match status" value="1"/>
</dbReference>
<proteinExistence type="predicted"/>
<reference evidence="3 4" key="1">
    <citation type="journal article" date="2015" name="Genome Announc.">
        <title>Genome Sequence of Mushroom Soft-Rot Pathogen Janthinobacterium agaricidamnosum.</title>
        <authorList>
            <person name="Graupner K."/>
            <person name="Lackner G."/>
            <person name="Hertweck C."/>
        </authorList>
    </citation>
    <scope>NUCLEOTIDE SEQUENCE [LARGE SCALE GENOMIC DNA]</scope>
    <source>
        <strain evidence="4">NBRC 102515 / DSM 9628</strain>
    </source>
</reference>
<dbReference type="SUPFAM" id="SSF54909">
    <property type="entry name" value="Dimeric alpha+beta barrel"/>
    <property type="match status" value="1"/>
</dbReference>
<dbReference type="PATRIC" id="fig|1349767.4.peg.44"/>
<dbReference type="STRING" id="1349767.GJA_3441"/>
<sequence length="89" mass="10341">MPERQGAELVREFARLKELIPQVRHFEYGENVSPEGLDDGYTHCFTLVFDNACQRDSYLSDPAHLRFTDLLKPWLARVLVFDYTPQAPV</sequence>
<dbReference type="PANTHER" id="PTHR33178">
    <property type="match status" value="1"/>
</dbReference>
<dbReference type="PROSITE" id="PS51502">
    <property type="entry name" value="S_R_A_B_BARREL"/>
    <property type="match status" value="1"/>
</dbReference>
<name>W0V9N7_9BURK</name>
<comment type="subunit">
    <text evidence="1">Homodimer.</text>
</comment>
<dbReference type="Gene3D" id="3.30.70.100">
    <property type="match status" value="1"/>
</dbReference>
<dbReference type="eggNOG" id="COG2755">
    <property type="taxonomic scope" value="Bacteria"/>
</dbReference>
<gene>
    <name evidence="3" type="ORF">GJA_3441</name>
</gene>
<dbReference type="SMART" id="SM00886">
    <property type="entry name" value="Dabb"/>
    <property type="match status" value="1"/>
</dbReference>